<dbReference type="SUPFAM" id="SSF54427">
    <property type="entry name" value="NTF2-like"/>
    <property type="match status" value="1"/>
</dbReference>
<proteinExistence type="predicted"/>
<dbReference type="OrthoDB" id="3339041at2759"/>
<dbReference type="AlphaFoldDB" id="A0A0C3B0C1"/>
<dbReference type="EMBL" id="KN824318">
    <property type="protein sequence ID" value="KIM24981.1"/>
    <property type="molecule type" value="Genomic_DNA"/>
</dbReference>
<organism evidence="2 3">
    <name type="scientific">Serendipita vermifera MAFF 305830</name>
    <dbReference type="NCBI Taxonomy" id="933852"/>
    <lineage>
        <taxon>Eukaryota</taxon>
        <taxon>Fungi</taxon>
        <taxon>Dikarya</taxon>
        <taxon>Basidiomycota</taxon>
        <taxon>Agaricomycotina</taxon>
        <taxon>Agaricomycetes</taxon>
        <taxon>Sebacinales</taxon>
        <taxon>Serendipitaceae</taxon>
        <taxon>Serendipita</taxon>
    </lineage>
</organism>
<keyword evidence="3" id="KW-1185">Reference proteome</keyword>
<evidence type="ECO:0000313" key="3">
    <source>
        <dbReference type="Proteomes" id="UP000054097"/>
    </source>
</evidence>
<dbReference type="InterPro" id="IPR037401">
    <property type="entry name" value="SnoaL-like"/>
</dbReference>
<reference evidence="3" key="2">
    <citation type="submission" date="2015-01" db="EMBL/GenBank/DDBJ databases">
        <title>Evolutionary Origins and Diversification of the Mycorrhizal Mutualists.</title>
        <authorList>
            <consortium name="DOE Joint Genome Institute"/>
            <consortium name="Mycorrhizal Genomics Consortium"/>
            <person name="Kohler A."/>
            <person name="Kuo A."/>
            <person name="Nagy L.G."/>
            <person name="Floudas D."/>
            <person name="Copeland A."/>
            <person name="Barry K.W."/>
            <person name="Cichocki N."/>
            <person name="Veneault-Fourrey C."/>
            <person name="LaButti K."/>
            <person name="Lindquist E.A."/>
            <person name="Lipzen A."/>
            <person name="Lundell T."/>
            <person name="Morin E."/>
            <person name="Murat C."/>
            <person name="Riley R."/>
            <person name="Ohm R."/>
            <person name="Sun H."/>
            <person name="Tunlid A."/>
            <person name="Henrissat B."/>
            <person name="Grigoriev I.V."/>
            <person name="Hibbett D.S."/>
            <person name="Martin F."/>
        </authorList>
    </citation>
    <scope>NUCLEOTIDE SEQUENCE [LARGE SCALE GENOMIC DNA]</scope>
    <source>
        <strain evidence="3">MAFF 305830</strain>
    </source>
</reference>
<dbReference type="HOGENOM" id="CLU_120970_0_0_1"/>
<protein>
    <recommendedName>
        <fullName evidence="1">SnoaL-like domain-containing protein</fullName>
    </recommendedName>
</protein>
<gene>
    <name evidence="2" type="ORF">M408DRAFT_331453</name>
</gene>
<reference evidence="2 3" key="1">
    <citation type="submission" date="2014-04" db="EMBL/GenBank/DDBJ databases">
        <authorList>
            <consortium name="DOE Joint Genome Institute"/>
            <person name="Kuo A."/>
            <person name="Zuccaro A."/>
            <person name="Kohler A."/>
            <person name="Nagy L.G."/>
            <person name="Floudas D."/>
            <person name="Copeland A."/>
            <person name="Barry K.W."/>
            <person name="Cichocki N."/>
            <person name="Veneault-Fourrey C."/>
            <person name="LaButti K."/>
            <person name="Lindquist E.A."/>
            <person name="Lipzen A."/>
            <person name="Lundell T."/>
            <person name="Morin E."/>
            <person name="Murat C."/>
            <person name="Sun H."/>
            <person name="Tunlid A."/>
            <person name="Henrissat B."/>
            <person name="Grigoriev I.V."/>
            <person name="Hibbett D.S."/>
            <person name="Martin F."/>
            <person name="Nordberg H.P."/>
            <person name="Cantor M.N."/>
            <person name="Hua S.X."/>
        </authorList>
    </citation>
    <scope>NUCLEOTIDE SEQUENCE [LARGE SCALE GENOMIC DNA]</scope>
    <source>
        <strain evidence="2 3">MAFF 305830</strain>
    </source>
</reference>
<dbReference type="Proteomes" id="UP000054097">
    <property type="component" value="Unassembled WGS sequence"/>
</dbReference>
<sequence>MSAHSGQELVERYLAAYKAGDLQAMEACMDPEFTFSDPAFPHLDTKHAKGMFAMFINNRDTNKMEVEYTDIKKGTNDLTYTATYTVKYLFAGRPVTNVIRPTFTISPTTNLLLTQVDDFPFYPWARQALGLPGLLLGWSGYLQGKVQQTAGSRLEHSMKKAETTQ</sequence>
<dbReference type="Pfam" id="PF12680">
    <property type="entry name" value="SnoaL_2"/>
    <property type="match status" value="1"/>
</dbReference>
<name>A0A0C3B0C1_SERVB</name>
<dbReference type="Gene3D" id="3.10.450.50">
    <property type="match status" value="1"/>
</dbReference>
<feature type="domain" description="SnoaL-like" evidence="1">
    <location>
        <begin position="10"/>
        <end position="97"/>
    </location>
</feature>
<evidence type="ECO:0000313" key="2">
    <source>
        <dbReference type="EMBL" id="KIM24981.1"/>
    </source>
</evidence>
<evidence type="ECO:0000259" key="1">
    <source>
        <dbReference type="Pfam" id="PF12680"/>
    </source>
</evidence>
<accession>A0A0C3B0C1</accession>
<dbReference type="InterPro" id="IPR032710">
    <property type="entry name" value="NTF2-like_dom_sf"/>
</dbReference>